<reference evidence="1 2" key="1">
    <citation type="journal article" date="2020" name="Mol. Plant">
        <title>The Chromosome-Based Rubber Tree Genome Provides New Insights into Spurge Genome Evolution and Rubber Biosynthesis.</title>
        <authorList>
            <person name="Liu J."/>
            <person name="Shi C."/>
            <person name="Shi C.C."/>
            <person name="Li W."/>
            <person name="Zhang Q.J."/>
            <person name="Zhang Y."/>
            <person name="Li K."/>
            <person name="Lu H.F."/>
            <person name="Shi C."/>
            <person name="Zhu S.T."/>
            <person name="Xiao Z.Y."/>
            <person name="Nan H."/>
            <person name="Yue Y."/>
            <person name="Zhu X.G."/>
            <person name="Wu Y."/>
            <person name="Hong X.N."/>
            <person name="Fan G.Y."/>
            <person name="Tong Y."/>
            <person name="Zhang D."/>
            <person name="Mao C.L."/>
            <person name="Liu Y.L."/>
            <person name="Hao S.J."/>
            <person name="Liu W.Q."/>
            <person name="Lv M.Q."/>
            <person name="Zhang H.B."/>
            <person name="Liu Y."/>
            <person name="Hu-Tang G.R."/>
            <person name="Wang J.P."/>
            <person name="Wang J.H."/>
            <person name="Sun Y.H."/>
            <person name="Ni S.B."/>
            <person name="Chen W.B."/>
            <person name="Zhang X.C."/>
            <person name="Jiao Y.N."/>
            <person name="Eichler E.E."/>
            <person name="Li G.H."/>
            <person name="Liu X."/>
            <person name="Gao L.Z."/>
        </authorList>
    </citation>
    <scope>NUCLEOTIDE SEQUENCE [LARGE SCALE GENOMIC DNA]</scope>
    <source>
        <strain evidence="2">cv. GT1</strain>
        <tissue evidence="1">Leaf</tissue>
    </source>
</reference>
<evidence type="ECO:0000313" key="1">
    <source>
        <dbReference type="EMBL" id="KAF2323463.1"/>
    </source>
</evidence>
<dbReference type="PANTHER" id="PTHR33700:SF26">
    <property type="entry name" value="METHYLTRANSFERASE"/>
    <property type="match status" value="1"/>
</dbReference>
<evidence type="ECO:0000313" key="2">
    <source>
        <dbReference type="Proteomes" id="UP000467840"/>
    </source>
</evidence>
<gene>
    <name evidence="1" type="ORF">GH714_035581</name>
</gene>
<comment type="caution">
    <text evidence="1">The sequence shown here is derived from an EMBL/GenBank/DDBJ whole genome shotgun (WGS) entry which is preliminary data.</text>
</comment>
<organism evidence="1 2">
    <name type="scientific">Hevea brasiliensis</name>
    <name type="common">Para rubber tree</name>
    <name type="synonym">Siphonia brasiliensis</name>
    <dbReference type="NCBI Taxonomy" id="3981"/>
    <lineage>
        <taxon>Eukaryota</taxon>
        <taxon>Viridiplantae</taxon>
        <taxon>Streptophyta</taxon>
        <taxon>Embryophyta</taxon>
        <taxon>Tracheophyta</taxon>
        <taxon>Spermatophyta</taxon>
        <taxon>Magnoliopsida</taxon>
        <taxon>eudicotyledons</taxon>
        <taxon>Gunneridae</taxon>
        <taxon>Pentapetalae</taxon>
        <taxon>rosids</taxon>
        <taxon>fabids</taxon>
        <taxon>Malpighiales</taxon>
        <taxon>Euphorbiaceae</taxon>
        <taxon>Crotonoideae</taxon>
        <taxon>Micrandreae</taxon>
        <taxon>Hevea</taxon>
    </lineage>
</organism>
<keyword evidence="2" id="KW-1185">Reference proteome</keyword>
<dbReference type="EMBL" id="JAAGAX010000002">
    <property type="protein sequence ID" value="KAF2323463.1"/>
    <property type="molecule type" value="Genomic_DNA"/>
</dbReference>
<protein>
    <submittedName>
        <fullName evidence="1">Uncharacterized protein</fullName>
    </submittedName>
</protein>
<name>A0A6A6NEA8_HEVBR</name>
<dbReference type="PANTHER" id="PTHR33700">
    <property type="entry name" value="MYB-LIKE PROTEIN X"/>
    <property type="match status" value="1"/>
</dbReference>
<proteinExistence type="predicted"/>
<accession>A0A6A6NEA8</accession>
<dbReference type="InterPro" id="IPR012876">
    <property type="entry name" value="DUF1677_pln"/>
</dbReference>
<sequence length="330" mass="37091">MEQILISHHSSRRNYRPKGLDKKRVLQIILLLAICIWLGHQVKNSHHQHEGYNENPQSPSERNITIVLGRRGIEKYKNGANAEFQDTNDSQEYERRDGGVGDDEIDGIISADVENVQELVQEQTRAVNGRDEAIVLAKSYITVAANQDSEMEIGDDSGENIHRVEAFLDENGIPPDASHFINSTSSEPRGRAHDLNRSRAISMIIHLRLAFLFNSCLSCLITMVSVQDPQKFTVKILKKFRGVNNYKYEAVKEEKEKNGGKIEEALNAHMSACARFNKFGRAYPVLSQAEAMREILKKSTEGHNLLVLKVPKRMEGLPGVQAALQLLQGP</sequence>
<dbReference type="Proteomes" id="UP000467840">
    <property type="component" value="Chromosome 11"/>
</dbReference>
<dbReference type="AlphaFoldDB" id="A0A6A6NEA8"/>
<dbReference type="Pfam" id="PF07911">
    <property type="entry name" value="DUF1677"/>
    <property type="match status" value="1"/>
</dbReference>